<dbReference type="AlphaFoldDB" id="A0A0R7K411"/>
<protein>
    <submittedName>
        <fullName evidence="1">Uncharacterized protein</fullName>
    </submittedName>
</protein>
<reference evidence="1" key="2">
    <citation type="journal article" date="2015" name="ISME J.">
        <title>A new class of marine Euryarchaeota group II from the Mediterranean deep chlorophyll maximum.</title>
        <authorList>
            <person name="Martin-Cuadrado A.B."/>
            <person name="Garcia-Heredia I."/>
            <person name="Molto A.G."/>
            <person name="Lopez-Ubeda R."/>
            <person name="Kimes N."/>
            <person name="Lopez-Garcia P."/>
            <person name="Moreira D."/>
            <person name="Rodriguez-Valera F."/>
        </authorList>
    </citation>
    <scope>NUCLEOTIDE SEQUENCE</scope>
</reference>
<accession>A0A0R7K411</accession>
<dbReference type="EMBL" id="KP211915">
    <property type="protein sequence ID" value="AKQ06035.1"/>
    <property type="molecule type" value="Genomic_DNA"/>
</dbReference>
<sequence>MQHVALLAFDKEKCKPFFDRLTELFYEHHHSEMQDSEEYEKLLYMVKKPYDNNMLDMIDKWMGLEKREWREETTREVKLALYAIRYPDTLLLDSFTENPRSDIKRLSAYLHFTHHTYAIWDEDTRKGLEKIGIYIPETKVADPFIYGAYVSAIELLKDVAPFTCFLEHDVPRQRLFQSALAAYGREE</sequence>
<evidence type="ECO:0000313" key="1">
    <source>
        <dbReference type="EMBL" id="AKQ06035.1"/>
    </source>
</evidence>
<name>A0A0R7K411_9ARCH</name>
<reference evidence="1" key="1">
    <citation type="submission" date="2014-11" db="EMBL/GenBank/DDBJ databases">
        <authorList>
            <person name="Tripathy S."/>
        </authorList>
    </citation>
    <scope>NUCLEOTIDE SEQUENCE</scope>
</reference>
<organism evidence="1">
    <name type="scientific">uncultured Poseidoniia archaeon</name>
    <dbReference type="NCBI Taxonomy" id="1697135"/>
    <lineage>
        <taxon>Archaea</taxon>
        <taxon>Methanobacteriati</taxon>
        <taxon>Thermoplasmatota</taxon>
        <taxon>Candidatus Poseidoniia</taxon>
        <taxon>environmental samples</taxon>
    </lineage>
</organism>
<proteinExistence type="predicted"/>